<protein>
    <submittedName>
        <fullName evidence="3">Nuclear transport factor 2 family protein</fullName>
    </submittedName>
</protein>
<evidence type="ECO:0000256" key="1">
    <source>
        <dbReference type="SAM" id="SignalP"/>
    </source>
</evidence>
<keyword evidence="1" id="KW-0732">Signal</keyword>
<feature type="domain" description="DUF4440" evidence="2">
    <location>
        <begin position="31"/>
        <end position="134"/>
    </location>
</feature>
<comment type="caution">
    <text evidence="3">The sequence shown here is derived from an EMBL/GenBank/DDBJ whole genome shotgun (WGS) entry which is preliminary data.</text>
</comment>
<dbReference type="InterPro" id="IPR027843">
    <property type="entry name" value="DUF4440"/>
</dbReference>
<dbReference type="InterPro" id="IPR032710">
    <property type="entry name" value="NTF2-like_dom_sf"/>
</dbReference>
<sequence>MIKLKMLLFLTMLVSSTMVYAQQEEKAVLTTVENLRLALISGDRTALDTITADNLSYWHSDGRHEDKATFIGNLTSGKSDFVHINLSKQSIKLSDNVALVHHILTADTNDGGVPGKVKLGVLLVFQKYPNGWKLFARQAYKTPH</sequence>
<evidence type="ECO:0000313" key="3">
    <source>
        <dbReference type="EMBL" id="GAA4793423.1"/>
    </source>
</evidence>
<organism evidence="3 4">
    <name type="scientific">Olivibacter ginsenosidimutans</name>
    <dbReference type="NCBI Taxonomy" id="1176537"/>
    <lineage>
        <taxon>Bacteria</taxon>
        <taxon>Pseudomonadati</taxon>
        <taxon>Bacteroidota</taxon>
        <taxon>Sphingobacteriia</taxon>
        <taxon>Sphingobacteriales</taxon>
        <taxon>Sphingobacteriaceae</taxon>
        <taxon>Olivibacter</taxon>
    </lineage>
</organism>
<reference evidence="4" key="1">
    <citation type="journal article" date="2019" name="Int. J. Syst. Evol. Microbiol.">
        <title>The Global Catalogue of Microorganisms (GCM) 10K type strain sequencing project: providing services to taxonomists for standard genome sequencing and annotation.</title>
        <authorList>
            <consortium name="The Broad Institute Genomics Platform"/>
            <consortium name="The Broad Institute Genome Sequencing Center for Infectious Disease"/>
            <person name="Wu L."/>
            <person name="Ma J."/>
        </authorList>
    </citation>
    <scope>NUCLEOTIDE SEQUENCE [LARGE SCALE GENOMIC DNA]</scope>
    <source>
        <strain evidence="4">JCM 18200</strain>
    </source>
</reference>
<evidence type="ECO:0000313" key="4">
    <source>
        <dbReference type="Proteomes" id="UP001501411"/>
    </source>
</evidence>
<gene>
    <name evidence="3" type="ORF">GCM10023231_22140</name>
</gene>
<dbReference type="SUPFAM" id="SSF54427">
    <property type="entry name" value="NTF2-like"/>
    <property type="match status" value="1"/>
</dbReference>
<feature type="chain" id="PRO_5045631734" evidence="1">
    <location>
        <begin position="22"/>
        <end position="144"/>
    </location>
</feature>
<dbReference type="Pfam" id="PF14534">
    <property type="entry name" value="DUF4440"/>
    <property type="match status" value="1"/>
</dbReference>
<dbReference type="RefSeq" id="WP_345231846.1">
    <property type="nucleotide sequence ID" value="NZ_BAABIQ010000034.1"/>
</dbReference>
<dbReference type="Gene3D" id="3.10.450.50">
    <property type="match status" value="1"/>
</dbReference>
<dbReference type="Proteomes" id="UP001501411">
    <property type="component" value="Unassembled WGS sequence"/>
</dbReference>
<evidence type="ECO:0000259" key="2">
    <source>
        <dbReference type="Pfam" id="PF14534"/>
    </source>
</evidence>
<feature type="signal peptide" evidence="1">
    <location>
        <begin position="1"/>
        <end position="21"/>
    </location>
</feature>
<keyword evidence="4" id="KW-1185">Reference proteome</keyword>
<dbReference type="EMBL" id="BAABIQ010000034">
    <property type="protein sequence ID" value="GAA4793423.1"/>
    <property type="molecule type" value="Genomic_DNA"/>
</dbReference>
<proteinExistence type="predicted"/>
<accession>A0ABP9BC37</accession>
<name>A0ABP9BC37_9SPHI</name>